<name>A0A0F9HBZ0_9ZZZZ</name>
<feature type="transmembrane region" description="Helical" evidence="1">
    <location>
        <begin position="7"/>
        <end position="25"/>
    </location>
</feature>
<protein>
    <submittedName>
        <fullName evidence="2">Uncharacterized protein</fullName>
    </submittedName>
</protein>
<keyword evidence="1" id="KW-1133">Transmembrane helix</keyword>
<dbReference type="EMBL" id="LAZR01025224">
    <property type="protein sequence ID" value="KKL72597.1"/>
    <property type="molecule type" value="Genomic_DNA"/>
</dbReference>
<gene>
    <name evidence="2" type="ORF">LCGC14_2083310</name>
</gene>
<organism evidence="2">
    <name type="scientific">marine sediment metagenome</name>
    <dbReference type="NCBI Taxonomy" id="412755"/>
    <lineage>
        <taxon>unclassified sequences</taxon>
        <taxon>metagenomes</taxon>
        <taxon>ecological metagenomes</taxon>
    </lineage>
</organism>
<accession>A0A0F9HBZ0</accession>
<comment type="caution">
    <text evidence="2">The sequence shown here is derived from an EMBL/GenBank/DDBJ whole genome shotgun (WGS) entry which is preliminary data.</text>
</comment>
<evidence type="ECO:0000313" key="2">
    <source>
        <dbReference type="EMBL" id="KKL72597.1"/>
    </source>
</evidence>
<keyword evidence="1" id="KW-0812">Transmembrane</keyword>
<dbReference type="AlphaFoldDB" id="A0A0F9HBZ0"/>
<keyword evidence="1" id="KW-0472">Membrane</keyword>
<evidence type="ECO:0000256" key="1">
    <source>
        <dbReference type="SAM" id="Phobius"/>
    </source>
</evidence>
<proteinExistence type="predicted"/>
<reference evidence="2" key="1">
    <citation type="journal article" date="2015" name="Nature">
        <title>Complex archaea that bridge the gap between prokaryotes and eukaryotes.</title>
        <authorList>
            <person name="Spang A."/>
            <person name="Saw J.H."/>
            <person name="Jorgensen S.L."/>
            <person name="Zaremba-Niedzwiedzka K."/>
            <person name="Martijn J."/>
            <person name="Lind A.E."/>
            <person name="van Eijk R."/>
            <person name="Schleper C."/>
            <person name="Guy L."/>
            <person name="Ettema T.J."/>
        </authorList>
    </citation>
    <scope>NUCLEOTIDE SEQUENCE</scope>
</reference>
<sequence>MGIFNRIVWTAIIALTVFIVIDGMVESHTENSDPNFVTGSSDFKFVPEPNLIWKFADAEVLKFDWSTVRTTGDYTIINDSGCEIDIKTDSVPWVIVGDPNCYGDAIKVLLLTIIRQQESSDFWRKNNQKILTDAHQTTRVSIKIAEDLIVIAEELVIRNEALVGITKEQIIELAAEISEDVVKEIVGITKELSATDSKQ</sequence>